<evidence type="ECO:0000313" key="3">
    <source>
        <dbReference type="EMBL" id="ASS75973.1"/>
    </source>
</evidence>
<dbReference type="RefSeq" id="WP_094237211.1">
    <property type="nucleotide sequence ID" value="NZ_CP022657.1"/>
</dbReference>
<sequence>MTELGLWIQQQIKQAGPRTFAKFMEWALYHPDLGYYTSDRRKFGKAGDFYTSPGINPVFAEVLADQLAEKAALLGGKPFTLIEFGAGEGMLARDLLNRWQSTYPTLYERVVYLIVEISPTLRAVQQEQTSAHAGKIIWMSQEEVKAGGQYCGAVLTNEFVDAFPVHRVVKQADGLAELYVDWKVTSDDRGVEALQGVHEKTVGEHREGDCGHFVQVSGDLSEERIATYVSDYAGGMLRGQVTEVGLPGLDWYREAVELLASGWIVTIDYGFDAEMLHHKSRMDGTLRGFYQHTLIDDPFANIGEQDLTTDVNFTALQDVGAQAGLVTEFYGAQSKYLLQAGILQRLRDVTSADLLRDPDMKRNRAIKQLIMPGGIGDHFKVLVQSRNAPVL</sequence>
<name>A0A223D3H4_9BACL</name>
<dbReference type="AlphaFoldDB" id="A0A223D3H4"/>
<reference evidence="3 4" key="1">
    <citation type="journal article" date="2015" name="Int. J. Syst. Evol. Microbiol.">
        <title>Tumebacillus algifaecis sp. nov., isolated from decomposing algal scum.</title>
        <authorList>
            <person name="Wu Y.F."/>
            <person name="Zhang B."/>
            <person name="Xing P."/>
            <person name="Wu Q.L."/>
            <person name="Liu S.J."/>
        </authorList>
    </citation>
    <scope>NUCLEOTIDE SEQUENCE [LARGE SCALE GENOMIC DNA]</scope>
    <source>
        <strain evidence="3 4">THMBR28</strain>
    </source>
</reference>
<dbReference type="Proteomes" id="UP000214688">
    <property type="component" value="Chromosome"/>
</dbReference>
<dbReference type="Pfam" id="PF02636">
    <property type="entry name" value="Methyltransf_28"/>
    <property type="match status" value="1"/>
</dbReference>
<proteinExistence type="predicted"/>
<dbReference type="Gene3D" id="3.40.50.12710">
    <property type="match status" value="1"/>
</dbReference>
<dbReference type="GO" id="GO:0035243">
    <property type="term" value="F:protein-arginine omega-N symmetric methyltransferase activity"/>
    <property type="evidence" value="ECO:0007669"/>
    <property type="project" value="TreeGrafter"/>
</dbReference>
<dbReference type="InterPro" id="IPR003788">
    <property type="entry name" value="NDUFAF7"/>
</dbReference>
<accession>A0A223D3H4</accession>
<evidence type="ECO:0000313" key="4">
    <source>
        <dbReference type="Proteomes" id="UP000214688"/>
    </source>
</evidence>
<dbReference type="InterPro" id="IPR038375">
    <property type="entry name" value="NDUFAF7_sf"/>
</dbReference>
<evidence type="ECO:0008006" key="5">
    <source>
        <dbReference type="Google" id="ProtNLM"/>
    </source>
</evidence>
<dbReference type="GO" id="GO:0032259">
    <property type="term" value="P:methylation"/>
    <property type="evidence" value="ECO:0007669"/>
    <property type="project" value="UniProtKB-KW"/>
</dbReference>
<evidence type="ECO:0000256" key="1">
    <source>
        <dbReference type="ARBA" id="ARBA00022603"/>
    </source>
</evidence>
<dbReference type="KEGG" id="tab:CIG75_14060"/>
<dbReference type="PANTHER" id="PTHR12049">
    <property type="entry name" value="PROTEIN ARGININE METHYLTRANSFERASE NDUFAF7, MITOCHONDRIAL"/>
    <property type="match status" value="1"/>
</dbReference>
<dbReference type="SUPFAM" id="SSF53335">
    <property type="entry name" value="S-adenosyl-L-methionine-dependent methyltransferases"/>
    <property type="match status" value="1"/>
</dbReference>
<organism evidence="3 4">
    <name type="scientific">Tumebacillus algifaecis</name>
    <dbReference type="NCBI Taxonomy" id="1214604"/>
    <lineage>
        <taxon>Bacteria</taxon>
        <taxon>Bacillati</taxon>
        <taxon>Bacillota</taxon>
        <taxon>Bacilli</taxon>
        <taxon>Bacillales</taxon>
        <taxon>Alicyclobacillaceae</taxon>
        <taxon>Tumebacillus</taxon>
    </lineage>
</organism>
<dbReference type="InterPro" id="IPR029063">
    <property type="entry name" value="SAM-dependent_MTases_sf"/>
</dbReference>
<gene>
    <name evidence="3" type="ORF">CIG75_14060</name>
</gene>
<protein>
    <recommendedName>
        <fullName evidence="5">SAM-dependent methyltransferase</fullName>
    </recommendedName>
</protein>
<keyword evidence="4" id="KW-1185">Reference proteome</keyword>
<dbReference type="OrthoDB" id="9794208at2"/>
<keyword evidence="1" id="KW-0489">Methyltransferase</keyword>
<dbReference type="PANTHER" id="PTHR12049:SF7">
    <property type="entry name" value="PROTEIN ARGININE METHYLTRANSFERASE NDUFAF7, MITOCHONDRIAL"/>
    <property type="match status" value="1"/>
</dbReference>
<dbReference type="EMBL" id="CP022657">
    <property type="protein sequence ID" value="ASS75973.1"/>
    <property type="molecule type" value="Genomic_DNA"/>
</dbReference>
<keyword evidence="2" id="KW-0808">Transferase</keyword>
<evidence type="ECO:0000256" key="2">
    <source>
        <dbReference type="ARBA" id="ARBA00022679"/>
    </source>
</evidence>